<dbReference type="GO" id="GO:0009401">
    <property type="term" value="P:phosphoenolpyruvate-dependent sugar phosphotransferase system"/>
    <property type="evidence" value="ECO:0007669"/>
    <property type="project" value="UniProtKB-KW"/>
</dbReference>
<dbReference type="GO" id="GO:0016740">
    <property type="term" value="F:transferase activity"/>
    <property type="evidence" value="ECO:0007669"/>
    <property type="project" value="UniProtKB-KW"/>
</dbReference>
<evidence type="ECO:0000256" key="10">
    <source>
        <dbReference type="ARBA" id="ARBA00022723"/>
    </source>
</evidence>
<dbReference type="AlphaFoldDB" id="A0AAU8IIA6"/>
<evidence type="ECO:0000256" key="8">
    <source>
        <dbReference type="ARBA" id="ARBA00022679"/>
    </source>
</evidence>
<dbReference type="PANTHER" id="PTHR34382">
    <property type="entry name" value="PTS SYSTEM N,N'-DIACETYLCHITOBIOSE-SPECIFIC EIIA COMPONENT"/>
    <property type="match status" value="1"/>
</dbReference>
<evidence type="ECO:0000256" key="13">
    <source>
        <dbReference type="ARBA" id="ARBA00031467"/>
    </source>
</evidence>
<dbReference type="GO" id="GO:0046872">
    <property type="term" value="F:metal ion binding"/>
    <property type="evidence" value="ECO:0007669"/>
    <property type="project" value="UniProtKB-KW"/>
</dbReference>
<organism evidence="18">
    <name type="scientific">Sporolactobacillus sp. Y61</name>
    <dbReference type="NCBI Taxonomy" id="3160863"/>
    <lineage>
        <taxon>Bacteria</taxon>
        <taxon>Bacillati</taxon>
        <taxon>Bacillota</taxon>
        <taxon>Bacilli</taxon>
        <taxon>Bacillales</taxon>
        <taxon>Sporolactobacillaceae</taxon>
        <taxon>Sporolactobacillus</taxon>
    </lineage>
</organism>
<keyword evidence="5" id="KW-0963">Cytoplasm</keyword>
<dbReference type="CDD" id="cd00215">
    <property type="entry name" value="PTS_IIA_lac"/>
    <property type="match status" value="1"/>
</dbReference>
<feature type="active site" description="Tele-phosphohistidine intermediate" evidence="15">
    <location>
        <position position="78"/>
    </location>
</feature>
<evidence type="ECO:0000256" key="17">
    <source>
        <dbReference type="PROSITE-ProRule" id="PRU00418"/>
    </source>
</evidence>
<keyword evidence="7" id="KW-0762">Sugar transport</keyword>
<name>A0AAU8IIA6_9BACL</name>
<evidence type="ECO:0000313" key="18">
    <source>
        <dbReference type="EMBL" id="XCJ18057.1"/>
    </source>
</evidence>
<accession>A0AAU8IIA6</accession>
<evidence type="ECO:0000256" key="7">
    <source>
        <dbReference type="ARBA" id="ARBA00022597"/>
    </source>
</evidence>
<reference evidence="18" key="1">
    <citation type="submission" date="2024-06" db="EMBL/GenBank/DDBJ databases">
        <authorList>
            <person name="Fan A."/>
            <person name="Zhang F.Y."/>
            <person name="Zhang L."/>
        </authorList>
    </citation>
    <scope>NUCLEOTIDE SEQUENCE</scope>
    <source>
        <strain evidence="18">Y61</strain>
    </source>
</reference>
<dbReference type="Pfam" id="PF02255">
    <property type="entry name" value="PTS_IIA"/>
    <property type="match status" value="1"/>
</dbReference>
<evidence type="ECO:0000256" key="1">
    <source>
        <dbReference type="ARBA" id="ARBA00004496"/>
    </source>
</evidence>
<dbReference type="InterPro" id="IPR036542">
    <property type="entry name" value="PTS_IIA_lac/cel_sf"/>
</dbReference>
<dbReference type="PANTHER" id="PTHR34382:SF9">
    <property type="entry name" value="PHOSPHOTRANSFERASE SYSTEM SUGAR-SPECIFIC EII COMPONENT"/>
    <property type="match status" value="1"/>
</dbReference>
<gene>
    <name evidence="18" type="ORF">ABNN70_06300</name>
</gene>
<dbReference type="Gene3D" id="1.20.58.80">
    <property type="entry name" value="Phosphotransferase system, lactose/cellobiose-type IIA subunit"/>
    <property type="match status" value="1"/>
</dbReference>
<evidence type="ECO:0000256" key="5">
    <source>
        <dbReference type="ARBA" id="ARBA00022490"/>
    </source>
</evidence>
<evidence type="ECO:0000256" key="12">
    <source>
        <dbReference type="ARBA" id="ARBA00030293"/>
    </source>
</evidence>
<evidence type="ECO:0000256" key="3">
    <source>
        <dbReference type="ARBA" id="ARBA00014322"/>
    </source>
</evidence>
<evidence type="ECO:0000256" key="16">
    <source>
        <dbReference type="PIRSR" id="PIRSR000699-2"/>
    </source>
</evidence>
<evidence type="ECO:0000256" key="9">
    <source>
        <dbReference type="ARBA" id="ARBA00022683"/>
    </source>
</evidence>
<keyword evidence="8" id="KW-0808">Transferase</keyword>
<sequence>MNREDNAMVGFTIVAYAGDAKTFLLKALDRAKNGEYEDAEKLLKQADESIKEAHQEQTKVLANEAGGSDDQISFIMIHGQDTLMTTMMLRDMAKYFIDLYKKVNKA</sequence>
<proteinExistence type="predicted"/>
<evidence type="ECO:0000256" key="4">
    <source>
        <dbReference type="ARBA" id="ARBA00022448"/>
    </source>
</evidence>
<dbReference type="InterPro" id="IPR003188">
    <property type="entry name" value="PTS_IIA_lac/cel"/>
</dbReference>
<evidence type="ECO:0000256" key="14">
    <source>
        <dbReference type="ARBA" id="ARBA00032708"/>
    </source>
</evidence>
<comment type="cofactor">
    <cofactor evidence="16">
        <name>Mg(2+)</name>
        <dbReference type="ChEBI" id="CHEBI:18420"/>
    </cofactor>
    <text evidence="16">Binds 1 Mg(2+) ion per trimer.</text>
</comment>
<keyword evidence="9" id="KW-0598">Phosphotransferase system</keyword>
<keyword evidence="10 16" id="KW-0479">Metal-binding</keyword>
<dbReference type="SUPFAM" id="SSF46973">
    <property type="entry name" value="Enzyme IIa from lactose specific PTS, IIa-lac"/>
    <property type="match status" value="1"/>
</dbReference>
<comment type="subcellular location">
    <subcellularLocation>
        <location evidence="1">Cytoplasm</location>
    </subcellularLocation>
</comment>
<evidence type="ECO:0000256" key="2">
    <source>
        <dbReference type="ARBA" id="ARBA00011233"/>
    </source>
</evidence>
<keyword evidence="6" id="KW-0597">Phosphoprotein</keyword>
<feature type="binding site" evidence="16">
    <location>
        <position position="81"/>
    </location>
    <ligand>
        <name>Mg(2+)</name>
        <dbReference type="ChEBI" id="CHEBI:18420"/>
        <note>ligand shared between all trimeric partners</note>
    </ligand>
</feature>
<keyword evidence="4" id="KW-0813">Transport</keyword>
<dbReference type="PROSITE" id="PS51095">
    <property type="entry name" value="PTS_EIIA_TYPE_3"/>
    <property type="match status" value="1"/>
</dbReference>
<dbReference type="PIRSF" id="PIRSF000699">
    <property type="entry name" value="PTS_IILac_III"/>
    <property type="match status" value="1"/>
</dbReference>
<dbReference type="EMBL" id="CP159510">
    <property type="protein sequence ID" value="XCJ18057.1"/>
    <property type="molecule type" value="Genomic_DNA"/>
</dbReference>
<dbReference type="RefSeq" id="WP_353949139.1">
    <property type="nucleotide sequence ID" value="NZ_CP159510.1"/>
</dbReference>
<evidence type="ECO:0000256" key="15">
    <source>
        <dbReference type="PIRSR" id="PIRSR000699-1"/>
    </source>
</evidence>
<keyword evidence="11 16" id="KW-0460">Magnesium</keyword>
<protein>
    <recommendedName>
        <fullName evidence="3">PTS system lactose-specific EIIA component</fullName>
    </recommendedName>
    <alternativeName>
        <fullName evidence="12">EIIA-Lac</fullName>
    </alternativeName>
    <alternativeName>
        <fullName evidence="14">EIII-Lac</fullName>
    </alternativeName>
    <alternativeName>
        <fullName evidence="13">Lactose-specific phosphotransferase enzyme IIA component</fullName>
    </alternativeName>
</protein>
<feature type="modified residue" description="Phosphohistidine; by HPr" evidence="17">
    <location>
        <position position="78"/>
    </location>
</feature>
<comment type="subunit">
    <text evidence="2">Homotrimer.</text>
</comment>
<dbReference type="GO" id="GO:0005737">
    <property type="term" value="C:cytoplasm"/>
    <property type="evidence" value="ECO:0007669"/>
    <property type="project" value="UniProtKB-SubCell"/>
</dbReference>
<evidence type="ECO:0000256" key="11">
    <source>
        <dbReference type="ARBA" id="ARBA00022842"/>
    </source>
</evidence>
<evidence type="ECO:0000256" key="6">
    <source>
        <dbReference type="ARBA" id="ARBA00022553"/>
    </source>
</evidence>